<evidence type="ECO:0000313" key="1">
    <source>
        <dbReference type="EMBL" id="GAG45484.1"/>
    </source>
</evidence>
<dbReference type="Gene3D" id="3.20.20.210">
    <property type="match status" value="1"/>
</dbReference>
<dbReference type="AlphaFoldDB" id="X0XQP4"/>
<accession>X0XQP4</accession>
<feature type="non-terminal residue" evidence="1">
    <location>
        <position position="174"/>
    </location>
</feature>
<sequence>MTGRQRVLQAVAHGQADRIPIDFWAVGAVFDRLVTELKADGTEGVLRRFDVDVRYFLGPGYVAPNVPDSSDETFEDHWGVRRKWHTVTGTRADDKPYTWTYKHMVHSPLAGAQTVADIERHAWPKPDQWDFSQVKACCEAIRKTGAAVIFGGDRLDRTAQLKAAMYLRGTEQFM</sequence>
<proteinExistence type="predicted"/>
<dbReference type="EMBL" id="BARS01050128">
    <property type="protein sequence ID" value="GAG45484.1"/>
    <property type="molecule type" value="Genomic_DNA"/>
</dbReference>
<dbReference type="InterPro" id="IPR038071">
    <property type="entry name" value="UROD/MetE-like_sf"/>
</dbReference>
<evidence type="ECO:0008006" key="2">
    <source>
        <dbReference type="Google" id="ProtNLM"/>
    </source>
</evidence>
<name>X0XQP4_9ZZZZ</name>
<reference evidence="1" key="1">
    <citation type="journal article" date="2014" name="Front. Microbiol.">
        <title>High frequency of phylogenetically diverse reductive dehalogenase-homologous genes in deep subseafloor sedimentary metagenomes.</title>
        <authorList>
            <person name="Kawai M."/>
            <person name="Futagami T."/>
            <person name="Toyoda A."/>
            <person name="Takaki Y."/>
            <person name="Nishi S."/>
            <person name="Hori S."/>
            <person name="Arai W."/>
            <person name="Tsubouchi T."/>
            <person name="Morono Y."/>
            <person name="Uchiyama I."/>
            <person name="Ito T."/>
            <person name="Fujiyama A."/>
            <person name="Inagaki F."/>
            <person name="Takami H."/>
        </authorList>
    </citation>
    <scope>NUCLEOTIDE SEQUENCE</scope>
    <source>
        <strain evidence="1">Expedition CK06-06</strain>
    </source>
</reference>
<gene>
    <name evidence="1" type="ORF">S01H1_74887</name>
</gene>
<organism evidence="1">
    <name type="scientific">marine sediment metagenome</name>
    <dbReference type="NCBI Taxonomy" id="412755"/>
    <lineage>
        <taxon>unclassified sequences</taxon>
        <taxon>metagenomes</taxon>
        <taxon>ecological metagenomes</taxon>
    </lineage>
</organism>
<protein>
    <recommendedName>
        <fullName evidence="2">Uroporphyrinogen decarboxylase (URO-D) domain-containing protein</fullName>
    </recommendedName>
</protein>
<comment type="caution">
    <text evidence="1">The sequence shown here is derived from an EMBL/GenBank/DDBJ whole genome shotgun (WGS) entry which is preliminary data.</text>
</comment>